<dbReference type="Proteomes" id="UP001595530">
    <property type="component" value="Unassembled WGS sequence"/>
</dbReference>
<dbReference type="InterPro" id="IPR001482">
    <property type="entry name" value="T2SS/T4SS_dom"/>
</dbReference>
<evidence type="ECO:0000256" key="4">
    <source>
        <dbReference type="SAM" id="MobiDB-lite"/>
    </source>
</evidence>
<dbReference type="Gene3D" id="3.30.450.90">
    <property type="match status" value="1"/>
</dbReference>
<evidence type="ECO:0000256" key="2">
    <source>
        <dbReference type="ARBA" id="ARBA00022741"/>
    </source>
</evidence>
<comment type="similarity">
    <text evidence="1">Belongs to the GSP E family.</text>
</comment>
<dbReference type="PANTHER" id="PTHR30258:SF3">
    <property type="entry name" value="SLL1921 PROTEIN"/>
    <property type="match status" value="1"/>
</dbReference>
<dbReference type="PANTHER" id="PTHR30258">
    <property type="entry name" value="TYPE II SECRETION SYSTEM PROTEIN GSPE-RELATED"/>
    <property type="match status" value="1"/>
</dbReference>
<organism evidence="6 7">
    <name type="scientific">Undibacterium arcticum</name>
    <dbReference type="NCBI Taxonomy" id="1762892"/>
    <lineage>
        <taxon>Bacteria</taxon>
        <taxon>Pseudomonadati</taxon>
        <taxon>Pseudomonadota</taxon>
        <taxon>Betaproteobacteria</taxon>
        <taxon>Burkholderiales</taxon>
        <taxon>Oxalobacteraceae</taxon>
        <taxon>Undibacterium</taxon>
    </lineage>
</organism>
<dbReference type="EMBL" id="JBHRTP010000071">
    <property type="protein sequence ID" value="MFC3110184.1"/>
    <property type="molecule type" value="Genomic_DNA"/>
</dbReference>
<protein>
    <submittedName>
        <fullName evidence="6">ATPase, T2SS/T4P/T4SS family</fullName>
    </submittedName>
</protein>
<dbReference type="Pfam" id="PF00437">
    <property type="entry name" value="T2SSE"/>
    <property type="match status" value="1"/>
</dbReference>
<comment type="caution">
    <text evidence="6">The sequence shown here is derived from an EMBL/GenBank/DDBJ whole genome shotgun (WGS) entry which is preliminary data.</text>
</comment>
<reference evidence="7" key="1">
    <citation type="journal article" date="2019" name="Int. J. Syst. Evol. Microbiol.">
        <title>The Global Catalogue of Microorganisms (GCM) 10K type strain sequencing project: providing services to taxonomists for standard genome sequencing and annotation.</title>
        <authorList>
            <consortium name="The Broad Institute Genomics Platform"/>
            <consortium name="The Broad Institute Genome Sequencing Center for Infectious Disease"/>
            <person name="Wu L."/>
            <person name="Ma J."/>
        </authorList>
    </citation>
    <scope>NUCLEOTIDE SEQUENCE [LARGE SCALE GENOMIC DNA]</scope>
    <source>
        <strain evidence="7">KCTC 42986</strain>
    </source>
</reference>
<evidence type="ECO:0000313" key="6">
    <source>
        <dbReference type="EMBL" id="MFC3110184.1"/>
    </source>
</evidence>
<evidence type="ECO:0000256" key="3">
    <source>
        <dbReference type="ARBA" id="ARBA00022840"/>
    </source>
</evidence>
<feature type="region of interest" description="Disordered" evidence="4">
    <location>
        <begin position="1"/>
        <end position="42"/>
    </location>
</feature>
<proteinExistence type="inferred from homology"/>
<gene>
    <name evidence="6" type="ORF">ACFOFO_19835</name>
</gene>
<accession>A0ABV7F511</accession>
<dbReference type="Gene3D" id="3.40.50.300">
    <property type="entry name" value="P-loop containing nucleotide triphosphate hydrolases"/>
    <property type="match status" value="1"/>
</dbReference>
<dbReference type="InterPro" id="IPR027417">
    <property type="entry name" value="P-loop_NTPase"/>
</dbReference>
<name>A0ABV7F511_9BURK</name>
<evidence type="ECO:0000313" key="7">
    <source>
        <dbReference type="Proteomes" id="UP001595530"/>
    </source>
</evidence>
<sequence>MKPGMLGTFFKDAGRSASASVESARGPEIPPLGSKRPEVHPAPPLALVQHPQLTPPNERKVRQTWTSSEVTNEEALNVDWQKARIVPVEREMSQFAGKGQRNYLIIQKSQTVLALLVTKGMLDDDLAFNVLLNNVEGRSAFKVEKYLVSQIVLKTALEKVTKKDSTQGAVAKQAESETLDDFLRVVRRAVEQDASDIHFRGDRKNPRIEFRVLGTVVNSGIELSYDRLQALLNAQFQTQSESGSNTGSVLTYQSQQRAAFPIDIEVGGKTEALKLRFEITNSQSGFHSAMRILWMSGDKVKKGQTLKSDMLRRGYHDDQAQLLALASLKNGGSIVLSGQTGSGKTNTLYNIMGWICTDNKISISIEDPIEGDLAGVTQIPVVVRDGESVDTAINGIIKSMLRLDPDIALVSELRGRESASGFQQLLQSGHKSLTTVHADSPIGIYERLASDQLGIDRGFLSTPDNLTLCVFQNLVQVVCPECGLPHSAAGISADYMRSLERTVKCDLSLVRFRNPDGCSICRAVSPIPGIAKREVAASMWLPDDDTLLLLRNRQVLEGIREFGSRRSVLHDSDTTGKTAMEVAIKKMIDGRVDPREIESVFAPFELYESQQKHMRKGVAC</sequence>
<keyword evidence="3" id="KW-0067">ATP-binding</keyword>
<feature type="domain" description="Bacterial type II secretion system protein E" evidence="5">
    <location>
        <begin position="184"/>
        <end position="523"/>
    </location>
</feature>
<keyword evidence="7" id="KW-1185">Reference proteome</keyword>
<keyword evidence="2" id="KW-0547">Nucleotide-binding</keyword>
<dbReference type="SUPFAM" id="SSF52540">
    <property type="entry name" value="P-loop containing nucleoside triphosphate hydrolases"/>
    <property type="match status" value="1"/>
</dbReference>
<evidence type="ECO:0000259" key="5">
    <source>
        <dbReference type="Pfam" id="PF00437"/>
    </source>
</evidence>
<dbReference type="RefSeq" id="WP_390332540.1">
    <property type="nucleotide sequence ID" value="NZ_JBHRTP010000071.1"/>
</dbReference>
<evidence type="ECO:0000256" key="1">
    <source>
        <dbReference type="ARBA" id="ARBA00006611"/>
    </source>
</evidence>